<evidence type="ECO:0000313" key="1">
    <source>
        <dbReference type="EMBL" id="MEN2766064.1"/>
    </source>
</evidence>
<keyword evidence="2" id="KW-1185">Reference proteome</keyword>
<dbReference type="Proteomes" id="UP001444625">
    <property type="component" value="Unassembled WGS sequence"/>
</dbReference>
<accession>A0ABU9XCT8</accession>
<name>A0ABU9XCT8_9BACI</name>
<dbReference type="RefSeq" id="WP_345823524.1">
    <property type="nucleotide sequence ID" value="NZ_JBDIML010000001.1"/>
</dbReference>
<dbReference type="EMBL" id="JBDIML010000001">
    <property type="protein sequence ID" value="MEN2766064.1"/>
    <property type="molecule type" value="Genomic_DNA"/>
</dbReference>
<reference evidence="1 2" key="1">
    <citation type="submission" date="2024-05" db="EMBL/GenBank/DDBJ databases">
        <authorList>
            <person name="Haq I."/>
            <person name="Ullah Z."/>
            <person name="Ahmad R."/>
            <person name="Li M."/>
            <person name="Tong Y."/>
        </authorList>
    </citation>
    <scope>NUCLEOTIDE SEQUENCE [LARGE SCALE GENOMIC DNA]</scope>
    <source>
        <strain evidence="1 2">16A2E</strain>
    </source>
</reference>
<gene>
    <name evidence="1" type="ORF">ABC228_02605</name>
</gene>
<comment type="caution">
    <text evidence="1">The sequence shown here is derived from an EMBL/GenBank/DDBJ whole genome shotgun (WGS) entry which is preliminary data.</text>
</comment>
<organism evidence="1 2">
    <name type="scientific">Ornithinibacillus xuwenensis</name>
    <dbReference type="NCBI Taxonomy" id="3144668"/>
    <lineage>
        <taxon>Bacteria</taxon>
        <taxon>Bacillati</taxon>
        <taxon>Bacillota</taxon>
        <taxon>Bacilli</taxon>
        <taxon>Bacillales</taxon>
        <taxon>Bacillaceae</taxon>
        <taxon>Ornithinibacillus</taxon>
    </lineage>
</organism>
<sequence length="142" mass="15407">MNRQIGSMVIIICLLVINGCSGSERNEKFKISDGDPIVLTHDNEGEGMEAELKGVLIYDNETKCLYIRSTIKDDLNKTKVPIWPKGTTAYTENDLYGVKIPDHGNLLEGDTVEGGGGGVDASNIDSDCLEKGITFVVTSIKK</sequence>
<proteinExistence type="predicted"/>
<evidence type="ECO:0008006" key="3">
    <source>
        <dbReference type="Google" id="ProtNLM"/>
    </source>
</evidence>
<protein>
    <recommendedName>
        <fullName evidence="3">Lipoprotein</fullName>
    </recommendedName>
</protein>
<evidence type="ECO:0000313" key="2">
    <source>
        <dbReference type="Proteomes" id="UP001444625"/>
    </source>
</evidence>